<evidence type="ECO:0000313" key="8">
    <source>
        <dbReference type="Proteomes" id="UP000001968"/>
    </source>
</evidence>
<feature type="transmembrane region" description="Helical" evidence="5">
    <location>
        <begin position="491"/>
        <end position="513"/>
    </location>
</feature>
<proteinExistence type="inferred from homology"/>
<feature type="transmembrane region" description="Helical" evidence="5">
    <location>
        <begin position="309"/>
        <end position="328"/>
    </location>
</feature>
<gene>
    <name evidence="7" type="ordered locus">Swol_2480</name>
</gene>
<feature type="transmembrane region" description="Helical" evidence="5">
    <location>
        <begin position="427"/>
        <end position="443"/>
    </location>
</feature>
<feature type="transmembrane region" description="Helical" evidence="5">
    <location>
        <begin position="400"/>
        <end position="421"/>
    </location>
</feature>
<dbReference type="PANTHER" id="PTHR43496:SF1">
    <property type="entry name" value="POLYGALACTURONAN_RHAMNOGALACTURONAN TRANSPORT SYSTEM PERMEASE PROTEIN YTEP"/>
    <property type="match status" value="1"/>
</dbReference>
<dbReference type="STRING" id="335541.Swol_2480"/>
<dbReference type="Proteomes" id="UP000001968">
    <property type="component" value="Chromosome"/>
</dbReference>
<feature type="domain" description="ABC transmembrane type-1" evidence="6">
    <location>
        <begin position="364"/>
        <end position="554"/>
    </location>
</feature>
<keyword evidence="4 5" id="KW-0472">Membrane</keyword>
<sequence>MQCPRYATLLKNKIIWKGRGNKSPLSFDVLIDRIMLFLVVGSLLLFILYPIFMVISTSVYQRGVFSLDNYRDLLSPGNLKLIKNSLFVSTLSSVLGTFLALCIALYTFLQKERIGALIYRLLMITLISPPFVSALALIMLFGRRGLITYNLLGLSINPYGWQGIVLLQTLGLISLAAIMLISALNAIDKRLILASRDLGASAIQTLHRVILPSIYPAILSVLFLLFTINMADFGTPIIIGGKFKVLATEAYMTVFSAADLGKAAAMSVLLIPPAIIAFYFYRRNLEKNNFLADGVKALGGEGLNFRLPLFIRIALGIITGLFFFLMLLKYGNILLSAVTINDSGKLTFTWKHIEAFQFAYLPAVYRSLRMAVIAGILASVIGILLSYYTHRRQLPLMKPIEFIASLPYIIPGIFFGLGYIVGFNNHPLLLTGTTAILVLNCTFRHISVGNKAANAAFENLDRRLEMAARDLGASPVRILTTVIFPLLKSTFLLSFINTFTACMTTVGAIIFLVSPRNVVASVLMFKDITNGQYGLGAVIASVLIIVTVAVNLAAIKYLGREGGKQYVA</sequence>
<feature type="transmembrane region" description="Helical" evidence="5">
    <location>
        <begin position="533"/>
        <end position="555"/>
    </location>
</feature>
<reference evidence="8" key="1">
    <citation type="journal article" date="2010" name="Environ. Microbiol.">
        <title>The genome of Syntrophomonas wolfei: new insights into syntrophic metabolism and biohydrogen production.</title>
        <authorList>
            <person name="Sieber J.R."/>
            <person name="Sims D.R."/>
            <person name="Han C."/>
            <person name="Kim E."/>
            <person name="Lykidis A."/>
            <person name="Lapidus A.L."/>
            <person name="McDonnald E."/>
            <person name="Rohlin L."/>
            <person name="Culley D.E."/>
            <person name="Gunsalus R."/>
            <person name="McInerney M.J."/>
        </authorList>
    </citation>
    <scope>NUCLEOTIDE SEQUENCE [LARGE SCALE GENOMIC DNA]</scope>
    <source>
        <strain evidence="8">DSM 2245B / Goettingen</strain>
    </source>
</reference>
<evidence type="ECO:0000256" key="4">
    <source>
        <dbReference type="ARBA" id="ARBA00023136"/>
    </source>
</evidence>
<dbReference type="GO" id="GO:0005886">
    <property type="term" value="C:plasma membrane"/>
    <property type="evidence" value="ECO:0007669"/>
    <property type="project" value="UniProtKB-SubCell"/>
</dbReference>
<feature type="transmembrane region" description="Helical" evidence="5">
    <location>
        <begin position="86"/>
        <end position="109"/>
    </location>
</feature>
<feature type="transmembrane region" description="Helical" evidence="5">
    <location>
        <begin position="368"/>
        <end position="388"/>
    </location>
</feature>
<dbReference type="Pfam" id="PF00528">
    <property type="entry name" value="BPD_transp_1"/>
    <property type="match status" value="2"/>
</dbReference>
<evidence type="ECO:0000256" key="3">
    <source>
        <dbReference type="ARBA" id="ARBA00022989"/>
    </source>
</evidence>
<comment type="subcellular location">
    <subcellularLocation>
        <location evidence="5">Cell membrane</location>
        <topology evidence="5">Multi-pass membrane protein</topology>
    </subcellularLocation>
    <subcellularLocation>
        <location evidence="1">Membrane</location>
        <topology evidence="1">Multi-pass membrane protein</topology>
    </subcellularLocation>
</comment>
<dbReference type="CDD" id="cd06261">
    <property type="entry name" value="TM_PBP2"/>
    <property type="match status" value="2"/>
</dbReference>
<feature type="transmembrane region" description="Helical" evidence="5">
    <location>
        <begin position="34"/>
        <end position="55"/>
    </location>
</feature>
<keyword evidence="5" id="KW-0813">Transport</keyword>
<keyword evidence="3 5" id="KW-1133">Transmembrane helix</keyword>
<dbReference type="InterPro" id="IPR000515">
    <property type="entry name" value="MetI-like"/>
</dbReference>
<dbReference type="SUPFAM" id="SSF161098">
    <property type="entry name" value="MetI-like"/>
    <property type="match status" value="2"/>
</dbReference>
<dbReference type="InterPro" id="IPR035906">
    <property type="entry name" value="MetI-like_sf"/>
</dbReference>
<feature type="transmembrane region" description="Helical" evidence="5">
    <location>
        <begin position="208"/>
        <end position="228"/>
    </location>
</feature>
<dbReference type="PANTHER" id="PTHR43496">
    <property type="entry name" value="PROTEIN LPLB"/>
    <property type="match status" value="1"/>
</dbReference>
<organism evidence="7 8">
    <name type="scientific">Syntrophomonas wolfei subsp. wolfei (strain DSM 2245B / Goettingen)</name>
    <dbReference type="NCBI Taxonomy" id="335541"/>
    <lineage>
        <taxon>Bacteria</taxon>
        <taxon>Bacillati</taxon>
        <taxon>Bacillota</taxon>
        <taxon>Clostridia</taxon>
        <taxon>Eubacteriales</taxon>
        <taxon>Syntrophomonadaceae</taxon>
        <taxon>Syntrophomonas</taxon>
    </lineage>
</organism>
<keyword evidence="8" id="KW-1185">Reference proteome</keyword>
<feature type="transmembrane region" description="Helical" evidence="5">
    <location>
        <begin position="263"/>
        <end position="281"/>
    </location>
</feature>
<dbReference type="EMBL" id="CP000448">
    <property type="protein sequence ID" value="ABI69769.1"/>
    <property type="molecule type" value="Genomic_DNA"/>
</dbReference>
<dbReference type="AlphaFoldDB" id="Q0AU35"/>
<accession>Q0AU35</accession>
<evidence type="ECO:0000256" key="1">
    <source>
        <dbReference type="ARBA" id="ARBA00004141"/>
    </source>
</evidence>
<evidence type="ECO:0000256" key="2">
    <source>
        <dbReference type="ARBA" id="ARBA00022692"/>
    </source>
</evidence>
<feature type="transmembrane region" description="Helical" evidence="5">
    <location>
        <begin position="161"/>
        <end position="187"/>
    </location>
</feature>
<name>Q0AU35_SYNWW</name>
<dbReference type="Gene3D" id="1.10.3720.10">
    <property type="entry name" value="MetI-like"/>
    <property type="match status" value="2"/>
</dbReference>
<keyword evidence="2 5" id="KW-0812">Transmembrane</keyword>
<evidence type="ECO:0000313" key="7">
    <source>
        <dbReference type="EMBL" id="ABI69769.1"/>
    </source>
</evidence>
<feature type="transmembrane region" description="Helical" evidence="5">
    <location>
        <begin position="121"/>
        <end position="141"/>
    </location>
</feature>
<dbReference type="HOGENOM" id="CLU_021838_1_1_9"/>
<dbReference type="PROSITE" id="PS50928">
    <property type="entry name" value="ABC_TM1"/>
    <property type="match status" value="2"/>
</dbReference>
<feature type="domain" description="ABC transmembrane type-1" evidence="6">
    <location>
        <begin position="82"/>
        <end position="281"/>
    </location>
</feature>
<dbReference type="eggNOG" id="COG1178">
    <property type="taxonomic scope" value="Bacteria"/>
</dbReference>
<protein>
    <submittedName>
        <fullName evidence="7">ABC transporter, permease protein, putative</fullName>
    </submittedName>
</protein>
<dbReference type="GO" id="GO:0055085">
    <property type="term" value="P:transmembrane transport"/>
    <property type="evidence" value="ECO:0007669"/>
    <property type="project" value="InterPro"/>
</dbReference>
<comment type="similarity">
    <text evidence="5">Belongs to the binding-protein-dependent transport system permease family.</text>
</comment>
<dbReference type="KEGG" id="swo:Swol_2480"/>
<evidence type="ECO:0000256" key="5">
    <source>
        <dbReference type="RuleBase" id="RU363032"/>
    </source>
</evidence>
<evidence type="ECO:0000259" key="6">
    <source>
        <dbReference type="PROSITE" id="PS50928"/>
    </source>
</evidence>